<proteinExistence type="inferred from homology"/>
<feature type="transmembrane region" description="Helical" evidence="9">
    <location>
        <begin position="281"/>
        <end position="300"/>
    </location>
</feature>
<evidence type="ECO:0000256" key="4">
    <source>
        <dbReference type="ARBA" id="ARBA00022692"/>
    </source>
</evidence>
<keyword evidence="4 9" id="KW-0812">Transmembrane</keyword>
<dbReference type="GO" id="GO:0016020">
    <property type="term" value="C:membrane"/>
    <property type="evidence" value="ECO:0007669"/>
    <property type="project" value="UniProtKB-SubCell"/>
</dbReference>
<comment type="subcellular location">
    <subcellularLocation>
        <location evidence="1">Membrane</location>
        <topology evidence="1">Multi-pass membrane protein</topology>
    </subcellularLocation>
</comment>
<keyword evidence="7 9" id="KW-1133">Transmembrane helix</keyword>
<keyword evidence="3" id="KW-0813">Transport</keyword>
<keyword evidence="6" id="KW-0067">ATP-binding</keyword>
<dbReference type="InterPro" id="IPR050173">
    <property type="entry name" value="ABC_transporter_C-like"/>
</dbReference>
<name>A0A6A0HB81_HYAAZ</name>
<reference evidence="11" key="2">
    <citation type="journal article" date="2018" name="Environ. Sci. Technol.">
        <title>The Toxicogenome of Hyalella azteca: A Model for Sediment Ecotoxicology and Evolutionary Toxicology.</title>
        <authorList>
            <person name="Poynton H.C."/>
            <person name="Hasenbein S."/>
            <person name="Benoit J.B."/>
            <person name="Sepulveda M.S."/>
            <person name="Poelchau M.F."/>
            <person name="Hughes D.S.T."/>
            <person name="Murali S.C."/>
            <person name="Chen S."/>
            <person name="Glastad K.M."/>
            <person name="Goodisman M.A.D."/>
            <person name="Werren J.H."/>
            <person name="Vineis J.H."/>
            <person name="Bowen J.L."/>
            <person name="Friedrich M."/>
            <person name="Jones J."/>
            <person name="Robertson H.M."/>
            <person name="Feyereisen R."/>
            <person name="Mechler-Hickson A."/>
            <person name="Mathers N."/>
            <person name="Lee C.E."/>
            <person name="Colbourne J.K."/>
            <person name="Biales A."/>
            <person name="Johnston J.S."/>
            <person name="Wellborn G.A."/>
            <person name="Rosendale A.J."/>
            <person name="Cridge A.G."/>
            <person name="Munoz-Torres M.C."/>
            <person name="Bain P.A."/>
            <person name="Manny A.R."/>
            <person name="Major K.M."/>
            <person name="Lambert F.N."/>
            <person name="Vulpe C.D."/>
            <person name="Tuck P."/>
            <person name="Blalock B.J."/>
            <person name="Lin Y.Y."/>
            <person name="Smith M.E."/>
            <person name="Ochoa-Acuna H."/>
            <person name="Chen M.M."/>
            <person name="Childers C.P."/>
            <person name="Qu J."/>
            <person name="Dugan S."/>
            <person name="Lee S.L."/>
            <person name="Chao H."/>
            <person name="Dinh H."/>
            <person name="Han Y."/>
            <person name="Doddapaneni H."/>
            <person name="Worley K.C."/>
            <person name="Muzny D.M."/>
            <person name="Gibbs R.A."/>
            <person name="Richards S."/>
        </authorList>
    </citation>
    <scope>NUCLEOTIDE SEQUENCE</scope>
    <source>
        <strain evidence="11">HAZT.00-mixed</strain>
        <tissue evidence="11">Whole organism</tissue>
    </source>
</reference>
<reference evidence="11" key="3">
    <citation type="submission" date="2019-06" db="EMBL/GenBank/DDBJ databases">
        <authorList>
            <person name="Poynton C."/>
            <person name="Hasenbein S."/>
            <person name="Benoit J.B."/>
            <person name="Sepulveda M.S."/>
            <person name="Poelchau M.F."/>
            <person name="Murali S.C."/>
            <person name="Chen S."/>
            <person name="Glastad K.M."/>
            <person name="Werren J.H."/>
            <person name="Vineis J.H."/>
            <person name="Bowen J.L."/>
            <person name="Friedrich M."/>
            <person name="Jones J."/>
            <person name="Robertson H.M."/>
            <person name="Feyereisen R."/>
            <person name="Mechler-Hickson A."/>
            <person name="Mathers N."/>
            <person name="Lee C.E."/>
            <person name="Colbourne J.K."/>
            <person name="Biales A."/>
            <person name="Johnston J.S."/>
            <person name="Wellborn G.A."/>
            <person name="Rosendale A.J."/>
            <person name="Cridge A.G."/>
            <person name="Munoz-Torres M.C."/>
            <person name="Bain P.A."/>
            <person name="Manny A.R."/>
            <person name="Major K.M."/>
            <person name="Lambert F.N."/>
            <person name="Vulpe C.D."/>
            <person name="Tuck P."/>
            <person name="Blalock B.J."/>
            <person name="Lin Y.-Y."/>
            <person name="Smith M.E."/>
            <person name="Ochoa-Acuna H."/>
            <person name="Chen M.-J.M."/>
            <person name="Childers C.P."/>
            <person name="Qu J."/>
            <person name="Dugan S."/>
            <person name="Lee S.L."/>
            <person name="Chao H."/>
            <person name="Dinh H."/>
            <person name="Han Y."/>
            <person name="Doddapaneni H."/>
            <person name="Worley K.C."/>
            <person name="Muzny D.M."/>
            <person name="Gibbs R.A."/>
            <person name="Richards S."/>
        </authorList>
    </citation>
    <scope>NUCLEOTIDE SEQUENCE</scope>
    <source>
        <strain evidence="11">HAZT.00-mixed</strain>
        <tissue evidence="11">Whole organism</tissue>
    </source>
</reference>
<dbReference type="Proteomes" id="UP000711488">
    <property type="component" value="Unassembled WGS sequence"/>
</dbReference>
<comment type="similarity">
    <text evidence="2">Belongs to the ABC transporter superfamily. ABCC family. Conjugate transporter (TC 3.A.1.208) subfamily.</text>
</comment>
<dbReference type="Gene3D" id="1.20.1560.10">
    <property type="entry name" value="ABC transporter type 1, transmembrane domain"/>
    <property type="match status" value="1"/>
</dbReference>
<dbReference type="AlphaFoldDB" id="A0A6A0HB81"/>
<feature type="domain" description="ABC transmembrane type-1" evidence="10">
    <location>
        <begin position="64"/>
        <end position="287"/>
    </location>
</feature>
<protein>
    <recommendedName>
        <fullName evidence="10">ABC transmembrane type-1 domain-containing protein</fullName>
    </recommendedName>
</protein>
<comment type="caution">
    <text evidence="11">The sequence shown here is derived from an EMBL/GenBank/DDBJ whole genome shotgun (WGS) entry which is preliminary data.</text>
</comment>
<evidence type="ECO:0000256" key="5">
    <source>
        <dbReference type="ARBA" id="ARBA00022741"/>
    </source>
</evidence>
<feature type="transmembrane region" description="Helical" evidence="9">
    <location>
        <begin position="103"/>
        <end position="125"/>
    </location>
</feature>
<dbReference type="InterPro" id="IPR036640">
    <property type="entry name" value="ABC1_TM_sf"/>
</dbReference>
<evidence type="ECO:0000256" key="7">
    <source>
        <dbReference type="ARBA" id="ARBA00022989"/>
    </source>
</evidence>
<dbReference type="GO" id="GO:0005524">
    <property type="term" value="F:ATP binding"/>
    <property type="evidence" value="ECO:0007669"/>
    <property type="project" value="UniProtKB-KW"/>
</dbReference>
<evidence type="ECO:0000256" key="3">
    <source>
        <dbReference type="ARBA" id="ARBA00022448"/>
    </source>
</evidence>
<dbReference type="InterPro" id="IPR011527">
    <property type="entry name" value="ABC1_TM_dom"/>
</dbReference>
<dbReference type="Pfam" id="PF00664">
    <property type="entry name" value="ABC_membrane"/>
    <property type="match status" value="1"/>
</dbReference>
<dbReference type="PANTHER" id="PTHR24223">
    <property type="entry name" value="ATP-BINDING CASSETTE SUB-FAMILY C"/>
    <property type="match status" value="1"/>
</dbReference>
<evidence type="ECO:0000256" key="8">
    <source>
        <dbReference type="ARBA" id="ARBA00023136"/>
    </source>
</evidence>
<evidence type="ECO:0000256" key="1">
    <source>
        <dbReference type="ARBA" id="ARBA00004141"/>
    </source>
</evidence>
<gene>
    <name evidence="11" type="ORF">HAZT_HAZT002819</name>
</gene>
<dbReference type="SUPFAM" id="SSF90123">
    <property type="entry name" value="ABC transporter transmembrane region"/>
    <property type="match status" value="1"/>
</dbReference>
<dbReference type="EMBL" id="JQDR03003397">
    <property type="protein sequence ID" value="KAA0202534.1"/>
    <property type="molecule type" value="Genomic_DNA"/>
</dbReference>
<organism evidence="11">
    <name type="scientific">Hyalella azteca</name>
    <name type="common">Amphipod</name>
    <dbReference type="NCBI Taxonomy" id="294128"/>
    <lineage>
        <taxon>Eukaryota</taxon>
        <taxon>Metazoa</taxon>
        <taxon>Ecdysozoa</taxon>
        <taxon>Arthropoda</taxon>
        <taxon>Crustacea</taxon>
        <taxon>Multicrustacea</taxon>
        <taxon>Malacostraca</taxon>
        <taxon>Eumalacostraca</taxon>
        <taxon>Peracarida</taxon>
        <taxon>Amphipoda</taxon>
        <taxon>Senticaudata</taxon>
        <taxon>Talitrida</taxon>
        <taxon>Talitroidea</taxon>
        <taxon>Hyalellidae</taxon>
        <taxon>Hyalella</taxon>
    </lineage>
</organism>
<evidence type="ECO:0000256" key="2">
    <source>
        <dbReference type="ARBA" id="ARBA00009726"/>
    </source>
</evidence>
<reference evidence="11" key="1">
    <citation type="submission" date="2014-08" db="EMBL/GenBank/DDBJ databases">
        <authorList>
            <person name="Murali S."/>
            <person name="Richards S."/>
            <person name="Bandaranaike D."/>
            <person name="Bellair M."/>
            <person name="Blankenburg K."/>
            <person name="Chao H."/>
            <person name="Dinh H."/>
            <person name="Doddapaneni H."/>
            <person name="Dugan-Rocha S."/>
            <person name="Elkadiri S."/>
            <person name="Gnanaolivu R."/>
            <person name="Hughes D."/>
            <person name="Lee S."/>
            <person name="Li M."/>
            <person name="Ming W."/>
            <person name="Munidasa M."/>
            <person name="Muniz J."/>
            <person name="Nguyen L."/>
            <person name="Osuji N."/>
            <person name="Pu L.-L."/>
            <person name="Puazo M."/>
            <person name="Skinner E."/>
            <person name="Qu C."/>
            <person name="Quiroz J."/>
            <person name="Raj R."/>
            <person name="Weissenberger G."/>
            <person name="Xin Y."/>
            <person name="Zou X."/>
            <person name="Han Y."/>
            <person name="Worley K."/>
            <person name="Muzny D."/>
            <person name="Gibbs R."/>
        </authorList>
    </citation>
    <scope>NUCLEOTIDE SEQUENCE</scope>
    <source>
        <strain evidence="11">HAZT.00-mixed</strain>
        <tissue evidence="11">Whole organism</tissue>
    </source>
</reference>
<evidence type="ECO:0000259" key="10">
    <source>
        <dbReference type="PROSITE" id="PS50929"/>
    </source>
</evidence>
<dbReference type="PROSITE" id="PS50929">
    <property type="entry name" value="ABC_TM1F"/>
    <property type="match status" value="1"/>
</dbReference>
<dbReference type="GO" id="GO:0140359">
    <property type="term" value="F:ABC-type transporter activity"/>
    <property type="evidence" value="ECO:0007669"/>
    <property type="project" value="InterPro"/>
</dbReference>
<evidence type="ECO:0000256" key="6">
    <source>
        <dbReference type="ARBA" id="ARBA00022840"/>
    </source>
</evidence>
<evidence type="ECO:0000313" key="11">
    <source>
        <dbReference type="EMBL" id="KAA0202534.1"/>
    </source>
</evidence>
<keyword evidence="5" id="KW-0547">Nucleotide-binding</keyword>
<accession>A0A6A0HB81</accession>
<sequence>MIPLLRKGLAKDLTSDDLYAIDDSEASEILTNNMEKFWEVEASRPKPRYARALMRYFGGSCFRAGLCATFAECIFKIAQPVLLGQLLRHLGGVQGYEEVWKGWAFGTGIILCSLLYLFTFYYHSFNVRNIGMKMRIASCGLIYRKSLRLSQSALANSTVGKIVNLLSNDVQRFDTALIFFDYLWIAPLQLCLVMVVLSHMFGPTALTGLILLIILIPLQCYMGRVFARLRQMIAQHTDDRVSIQNVIINAIKVIKMFAWEHRFISLVSEARNNLLKAVNEALFFSSAKLAICLTVITYVLTGSLVTAEKVFSFLVVPHNISLDGGGICL</sequence>
<feature type="transmembrane region" description="Helical" evidence="9">
    <location>
        <begin position="176"/>
        <end position="197"/>
    </location>
</feature>
<feature type="transmembrane region" description="Helical" evidence="9">
    <location>
        <begin position="61"/>
        <end position="83"/>
    </location>
</feature>
<keyword evidence="8 9" id="KW-0472">Membrane</keyword>
<evidence type="ECO:0000256" key="9">
    <source>
        <dbReference type="SAM" id="Phobius"/>
    </source>
</evidence>
<feature type="transmembrane region" description="Helical" evidence="9">
    <location>
        <begin position="203"/>
        <end position="222"/>
    </location>
</feature>
<dbReference type="PANTHER" id="PTHR24223:SF456">
    <property type="entry name" value="MULTIDRUG RESISTANCE-ASSOCIATED PROTEIN LETHAL(2)03659"/>
    <property type="match status" value="1"/>
</dbReference>